<keyword evidence="2" id="KW-0489">Methyltransferase</keyword>
<reference evidence="11" key="1">
    <citation type="submission" date="2022-11" db="EMBL/GenBank/DDBJ databases">
        <authorList>
            <person name="Morgan W.R."/>
            <person name="Tartar A."/>
        </authorList>
    </citation>
    <scope>NUCLEOTIDE SEQUENCE</scope>
    <source>
        <strain evidence="11">ARSEF 373</strain>
    </source>
</reference>
<comment type="catalytic activity">
    <reaction evidence="7">
        <text>a 5'-end (5'-triphosphoguanosine)-ribonucleoside in mRNA + S-adenosyl-L-methionine = a 5'-end (N(7)-methyl 5'-triphosphoguanosine)-ribonucleoside in mRNA + S-adenosyl-L-homocysteine</text>
        <dbReference type="Rhea" id="RHEA:67008"/>
        <dbReference type="Rhea" id="RHEA-COMP:17166"/>
        <dbReference type="Rhea" id="RHEA-COMP:17167"/>
        <dbReference type="ChEBI" id="CHEBI:57856"/>
        <dbReference type="ChEBI" id="CHEBI:59789"/>
        <dbReference type="ChEBI" id="CHEBI:156461"/>
        <dbReference type="ChEBI" id="CHEBI:167617"/>
        <dbReference type="EC" id="2.1.1.56"/>
    </reaction>
</comment>
<dbReference type="Pfam" id="PF03291">
    <property type="entry name" value="mRNA_G-N7_MeTrfase"/>
    <property type="match status" value="1"/>
</dbReference>
<dbReference type="EC" id="2.1.1.56" evidence="1"/>
<dbReference type="CDD" id="cd02440">
    <property type="entry name" value="AdoMet_MTases"/>
    <property type="match status" value="1"/>
</dbReference>
<dbReference type="InterPro" id="IPR001202">
    <property type="entry name" value="WW_dom"/>
</dbReference>
<keyword evidence="4" id="KW-0949">S-adenosyl-L-methionine</keyword>
<proteinExistence type="predicted"/>
<evidence type="ECO:0000256" key="2">
    <source>
        <dbReference type="ARBA" id="ARBA00022603"/>
    </source>
</evidence>
<feature type="compositionally biased region" description="Pro residues" evidence="8">
    <location>
        <begin position="88"/>
        <end position="98"/>
    </location>
</feature>
<keyword evidence="6" id="KW-0506">mRNA capping</keyword>
<evidence type="ECO:0000259" key="9">
    <source>
        <dbReference type="PROSITE" id="PS50020"/>
    </source>
</evidence>
<dbReference type="InterPro" id="IPR004971">
    <property type="entry name" value="mRNA_G-N7_MeTrfase_dom"/>
</dbReference>
<dbReference type="SMART" id="SM00456">
    <property type="entry name" value="WW"/>
    <property type="match status" value="2"/>
</dbReference>
<dbReference type="InterPro" id="IPR036020">
    <property type="entry name" value="WW_dom_sf"/>
</dbReference>
<dbReference type="PANTHER" id="PTHR12189">
    <property type="entry name" value="MRNA GUANINE-7- METHYLTRANSFERASE"/>
    <property type="match status" value="1"/>
</dbReference>
<evidence type="ECO:0000256" key="7">
    <source>
        <dbReference type="ARBA" id="ARBA00044712"/>
    </source>
</evidence>
<evidence type="ECO:0000256" key="5">
    <source>
        <dbReference type="ARBA" id="ARBA00022884"/>
    </source>
</evidence>
<dbReference type="AlphaFoldDB" id="A0AAV2YPQ3"/>
<dbReference type="GO" id="GO:0003723">
    <property type="term" value="F:RNA binding"/>
    <property type="evidence" value="ECO:0007669"/>
    <property type="project" value="UniProtKB-KW"/>
</dbReference>
<sequence length="545" mass="61770">MQLGGNMVFEVDEEPIPSGWEVTMSRTKNMPYYHNLQTKKVYWVDDELPRGWSHQFDKDGKRFYFHIKDKNGTISYDKPVLRKASEPPISPDPVPVPAPSYSNEEDSRERRYSDHWSSTGGSPPPPILNPSTQAPPKFERKKSNSLMDLLSPGPPATGADDQQQGKSSDELGVQFDAPPLGRSSSFGSAPISNILSGNKRSFDQVTKDEDPSAAADFYNKLKRNATSERADSVLFHMRAMNNWVKSILINEFSKRDDRVLDLACGKGGDLMKWAKRGISKYVGVDIAQKSLEDAVDRFKSATQYRDLDVEFVQGDLGRVSLLNDALNCWTVDKGWHNAVPLEEPYSFNMVSMQFSFHYMFGDEERASRFFRTLHETLADGGIFIGTTVDPNKVLMKYYQSLNSPASTNGKSGDIRFLDEKNREVCTIRIDEEVRAQLAGHDAKQSGSFGMRYIFTLRDDPEETSAGQAVDLPEYLVPDDLLDRMLKENGFELLLKQNFHPFILKNIDKNRQLLEKMHVVNFEGTISDLEWECVGLYQVLAFKKAY</sequence>
<dbReference type="SUPFAM" id="SSF51045">
    <property type="entry name" value="WW domain"/>
    <property type="match status" value="1"/>
</dbReference>
<dbReference type="InterPro" id="IPR029063">
    <property type="entry name" value="SAM-dependent_MTases_sf"/>
</dbReference>
<dbReference type="PROSITE" id="PS50020">
    <property type="entry name" value="WW_DOMAIN_2"/>
    <property type="match status" value="2"/>
</dbReference>
<reference evidence="11" key="2">
    <citation type="journal article" date="2023" name="Microbiol Resour">
        <title>Decontamination and Annotation of the Draft Genome Sequence of the Oomycete Lagenidium giganteum ARSEF 373.</title>
        <authorList>
            <person name="Morgan W.R."/>
            <person name="Tartar A."/>
        </authorList>
    </citation>
    <scope>NUCLEOTIDE SEQUENCE</scope>
    <source>
        <strain evidence="11">ARSEF 373</strain>
    </source>
</reference>
<evidence type="ECO:0000256" key="1">
    <source>
        <dbReference type="ARBA" id="ARBA00011926"/>
    </source>
</evidence>
<keyword evidence="5" id="KW-0694">RNA-binding</keyword>
<dbReference type="PROSITE" id="PS51562">
    <property type="entry name" value="RNA_CAP0_MT"/>
    <property type="match status" value="1"/>
</dbReference>
<feature type="region of interest" description="Disordered" evidence="8">
    <location>
        <begin position="78"/>
        <end position="188"/>
    </location>
</feature>
<dbReference type="Gene3D" id="3.40.50.150">
    <property type="entry name" value="Vaccinia Virus protein VP39"/>
    <property type="match status" value="1"/>
</dbReference>
<evidence type="ECO:0000256" key="6">
    <source>
        <dbReference type="ARBA" id="ARBA00023042"/>
    </source>
</evidence>
<dbReference type="InterPro" id="IPR039753">
    <property type="entry name" value="RG7MT1"/>
</dbReference>
<comment type="caution">
    <text evidence="11">The sequence shown here is derived from an EMBL/GenBank/DDBJ whole genome shotgun (WGS) entry which is preliminary data.</text>
</comment>
<feature type="domain" description="MRNA cap 0 methyltransferase" evidence="10">
    <location>
        <begin position="232"/>
        <end position="544"/>
    </location>
</feature>
<feature type="compositionally biased region" description="Basic and acidic residues" evidence="8">
    <location>
        <begin position="105"/>
        <end position="114"/>
    </location>
</feature>
<evidence type="ECO:0000256" key="4">
    <source>
        <dbReference type="ARBA" id="ARBA00022691"/>
    </source>
</evidence>
<gene>
    <name evidence="11" type="ORF">N0F65_012386</name>
</gene>
<feature type="domain" description="WW" evidence="9">
    <location>
        <begin position="46"/>
        <end position="81"/>
    </location>
</feature>
<keyword evidence="12" id="KW-1185">Reference proteome</keyword>
<dbReference type="Gene3D" id="2.20.70.10">
    <property type="match status" value="2"/>
</dbReference>
<dbReference type="Proteomes" id="UP001146120">
    <property type="component" value="Unassembled WGS sequence"/>
</dbReference>
<organism evidence="11 12">
    <name type="scientific">Lagenidium giganteum</name>
    <dbReference type="NCBI Taxonomy" id="4803"/>
    <lineage>
        <taxon>Eukaryota</taxon>
        <taxon>Sar</taxon>
        <taxon>Stramenopiles</taxon>
        <taxon>Oomycota</taxon>
        <taxon>Peronosporomycetes</taxon>
        <taxon>Pythiales</taxon>
        <taxon>Pythiaceae</taxon>
    </lineage>
</organism>
<evidence type="ECO:0000313" key="11">
    <source>
        <dbReference type="EMBL" id="DAZ96196.1"/>
    </source>
</evidence>
<keyword evidence="6" id="KW-0507">mRNA processing</keyword>
<dbReference type="GO" id="GO:0005634">
    <property type="term" value="C:nucleus"/>
    <property type="evidence" value="ECO:0007669"/>
    <property type="project" value="TreeGrafter"/>
</dbReference>
<keyword evidence="3" id="KW-0808">Transferase</keyword>
<dbReference type="GO" id="GO:0004482">
    <property type="term" value="F:mRNA 5'-cap (guanine-N7-)-methyltransferase activity"/>
    <property type="evidence" value="ECO:0007669"/>
    <property type="project" value="UniProtKB-EC"/>
</dbReference>
<name>A0AAV2YPQ3_9STRA</name>
<dbReference type="SUPFAM" id="SSF53335">
    <property type="entry name" value="S-adenosyl-L-methionine-dependent methyltransferases"/>
    <property type="match status" value="1"/>
</dbReference>
<accession>A0AAV2YPQ3</accession>
<evidence type="ECO:0000259" key="10">
    <source>
        <dbReference type="PROSITE" id="PS51562"/>
    </source>
</evidence>
<dbReference type="CDD" id="cd00201">
    <property type="entry name" value="WW"/>
    <property type="match status" value="1"/>
</dbReference>
<feature type="domain" description="WW" evidence="9">
    <location>
        <begin position="14"/>
        <end position="48"/>
    </location>
</feature>
<protein>
    <recommendedName>
        <fullName evidence="1">mRNA (guanine-N(7))-methyltransferase</fullName>
        <ecNumber evidence="1">2.1.1.56</ecNumber>
    </recommendedName>
</protein>
<evidence type="ECO:0000256" key="8">
    <source>
        <dbReference type="SAM" id="MobiDB-lite"/>
    </source>
</evidence>
<evidence type="ECO:0000256" key="3">
    <source>
        <dbReference type="ARBA" id="ARBA00022679"/>
    </source>
</evidence>
<evidence type="ECO:0000313" key="12">
    <source>
        <dbReference type="Proteomes" id="UP001146120"/>
    </source>
</evidence>
<dbReference type="PANTHER" id="PTHR12189:SF2">
    <property type="entry name" value="MRNA CAP GUANINE-N7 METHYLTRANSFERASE"/>
    <property type="match status" value="1"/>
</dbReference>
<dbReference type="EMBL" id="DAKRPA010000175">
    <property type="protein sequence ID" value="DAZ96196.1"/>
    <property type="molecule type" value="Genomic_DNA"/>
</dbReference>